<dbReference type="Proteomes" id="UP000694001">
    <property type="component" value="Chromosome"/>
</dbReference>
<dbReference type="GO" id="GO:1904680">
    <property type="term" value="F:peptide transmembrane transporter activity"/>
    <property type="evidence" value="ECO:0007669"/>
    <property type="project" value="TreeGrafter"/>
</dbReference>
<dbReference type="PROSITE" id="PS51318">
    <property type="entry name" value="TAT"/>
    <property type="match status" value="1"/>
</dbReference>
<dbReference type="GO" id="GO:0015833">
    <property type="term" value="P:peptide transport"/>
    <property type="evidence" value="ECO:0007669"/>
    <property type="project" value="TreeGrafter"/>
</dbReference>
<evidence type="ECO:0000256" key="1">
    <source>
        <dbReference type="ARBA" id="ARBA00004418"/>
    </source>
</evidence>
<evidence type="ECO:0000313" key="7">
    <source>
        <dbReference type="Proteomes" id="UP000694001"/>
    </source>
</evidence>
<comment type="similarity">
    <text evidence="2">Belongs to the bacterial solute-binding protein 5 family.</text>
</comment>
<reference evidence="6" key="1">
    <citation type="submission" date="2021-06" db="EMBL/GenBank/DDBJ databases">
        <title>Elioraea tepida, sp. nov., a moderately thermophilic aerobic anoxygenic phototrophic bacterium isolated from an alkaline siliceous hot spring mat community in Yellowstone National Park, WY, USA.</title>
        <authorList>
            <person name="Saini M.K."/>
            <person name="Yoshida S."/>
            <person name="Sebastian A."/>
            <person name="Hirose S."/>
            <person name="Hara E."/>
            <person name="Tamaki H."/>
            <person name="Soulier N.T."/>
            <person name="Albert I."/>
            <person name="Hanada S."/>
            <person name="Bryant D.A."/>
            <person name="Tank M."/>
        </authorList>
    </citation>
    <scope>NUCLEOTIDE SEQUENCE</scope>
    <source>
        <strain evidence="6">MS-P2</strain>
    </source>
</reference>
<dbReference type="FunFam" id="3.90.76.10:FF:000007">
    <property type="entry name" value="Dipeptide ABC transporter periplasmic dipeptide-binding protein"/>
    <property type="match status" value="1"/>
</dbReference>
<dbReference type="PANTHER" id="PTHR30290:SF10">
    <property type="entry name" value="PERIPLASMIC OLIGOPEPTIDE-BINDING PROTEIN-RELATED"/>
    <property type="match status" value="1"/>
</dbReference>
<keyword evidence="4" id="KW-0732">Signal</keyword>
<evidence type="ECO:0000256" key="2">
    <source>
        <dbReference type="ARBA" id="ARBA00005695"/>
    </source>
</evidence>
<keyword evidence="7" id="KW-1185">Reference proteome</keyword>
<dbReference type="EMBL" id="CP076448">
    <property type="protein sequence ID" value="QXM26236.1"/>
    <property type="molecule type" value="Genomic_DNA"/>
</dbReference>
<evidence type="ECO:0000259" key="5">
    <source>
        <dbReference type="Pfam" id="PF00496"/>
    </source>
</evidence>
<dbReference type="InterPro" id="IPR000914">
    <property type="entry name" value="SBP_5_dom"/>
</dbReference>
<dbReference type="PIRSF" id="PIRSF002741">
    <property type="entry name" value="MppA"/>
    <property type="match status" value="1"/>
</dbReference>
<dbReference type="Pfam" id="PF00496">
    <property type="entry name" value="SBP_bac_5"/>
    <property type="match status" value="1"/>
</dbReference>
<gene>
    <name evidence="6" type="ORF">KO353_06735</name>
</gene>
<dbReference type="InterPro" id="IPR030678">
    <property type="entry name" value="Peptide/Ni-bd"/>
</dbReference>
<dbReference type="InterPro" id="IPR039424">
    <property type="entry name" value="SBP_5"/>
</dbReference>
<sequence length="534" mass="60075">MSRRHVLKAGTAAAAGAALSAPAIRGAAAQARRETLLLVSENPPNSTDIHGVGANRPAYEASWNLYDRLMTFGVKKDANGVDHYDYTRLEPELAEEWILTPTSVTFKLRRDATFHDGTPVTAEDVKWSFDRAVSVGGFPTFQMRAGSLEKPEQFVVVDRHTFRVDFIRTDKLTMPDLAVPVPAIYNSGLAKKHATAADPWAMEWLRANPAAGGAFRLERWVPGQEMVFARFDDWKSGRRPALARVIWRIVPQAGNRRALLERGDADISFDLPPKDFQELAAARRLKIVGTPVENAMQYIGMNVTRPPFNDVRVRRAIAHAIPYQRIMEQVTFGTAVPLFGGPAEPTEPVWPQPSPFVTDLDRARALLAEAGYPNGFETTLSFDLGLASLNEPIAVLVAESLARLGIRVTINKIPGANWRNELLKKELPLITNTFGGWLNFPDYFFFWAYHGQNAVFNTMSYQNPEMDALIDRSRFTQDEAEYRAAVKGFIAKAWEDVPRVPLFQPKLMVAMRENVEGYRYWFHRQLDYRVLAKV</sequence>
<evidence type="ECO:0000313" key="6">
    <source>
        <dbReference type="EMBL" id="QXM26236.1"/>
    </source>
</evidence>
<feature type="domain" description="Solute-binding protein family 5" evidence="5">
    <location>
        <begin position="89"/>
        <end position="454"/>
    </location>
</feature>
<keyword evidence="3" id="KW-0813">Transport</keyword>
<organism evidence="6 7">
    <name type="scientific">Elioraea tepida</name>
    <dbReference type="NCBI Taxonomy" id="2843330"/>
    <lineage>
        <taxon>Bacteria</taxon>
        <taxon>Pseudomonadati</taxon>
        <taxon>Pseudomonadota</taxon>
        <taxon>Alphaproteobacteria</taxon>
        <taxon>Acetobacterales</taxon>
        <taxon>Elioraeaceae</taxon>
        <taxon>Elioraea</taxon>
    </lineage>
</organism>
<dbReference type="KEGG" id="elio:KO353_06735"/>
<dbReference type="AlphaFoldDB" id="A0A975U4B8"/>
<proteinExistence type="inferred from homology"/>
<evidence type="ECO:0000256" key="3">
    <source>
        <dbReference type="ARBA" id="ARBA00022448"/>
    </source>
</evidence>
<dbReference type="CDD" id="cd08512">
    <property type="entry name" value="PBP2_NikA_DppA_OppA_like_7"/>
    <property type="match status" value="1"/>
</dbReference>
<dbReference type="InterPro" id="IPR006311">
    <property type="entry name" value="TAT_signal"/>
</dbReference>
<protein>
    <submittedName>
        <fullName evidence="6">ABC transporter substrate-binding protein</fullName>
    </submittedName>
</protein>
<name>A0A975U4B8_9PROT</name>
<dbReference type="PANTHER" id="PTHR30290">
    <property type="entry name" value="PERIPLASMIC BINDING COMPONENT OF ABC TRANSPORTER"/>
    <property type="match status" value="1"/>
</dbReference>
<dbReference type="GO" id="GO:0030313">
    <property type="term" value="C:cell envelope"/>
    <property type="evidence" value="ECO:0007669"/>
    <property type="project" value="UniProtKB-SubCell"/>
</dbReference>
<comment type="subcellular location">
    <subcellularLocation>
        <location evidence="1">Periplasm</location>
    </subcellularLocation>
</comment>
<evidence type="ECO:0000256" key="4">
    <source>
        <dbReference type="ARBA" id="ARBA00022729"/>
    </source>
</evidence>
<accession>A0A975U4B8</accession>